<proteinExistence type="predicted"/>
<name>A0ABD3E214_9LAMI</name>
<reference evidence="2" key="1">
    <citation type="journal article" date="2024" name="IScience">
        <title>Strigolactones Initiate the Formation of Haustorium-like Structures in Castilleja.</title>
        <authorList>
            <person name="Buerger M."/>
            <person name="Peterson D."/>
            <person name="Chory J."/>
        </authorList>
    </citation>
    <scope>NUCLEOTIDE SEQUENCE [LARGE SCALE GENOMIC DNA]</scope>
</reference>
<sequence length="115" mass="13352">MRSSMEFCLDSLQANQPIFCICTYLLYLYRGYAVVGTKTHWVVNSNVADIYLHRPINSSQANRCFTTNHKFRIGRSMNNGNYDQRFLYQPPSTSEIPTETFFKYKSSVSSQELVN</sequence>
<dbReference type="AlphaFoldDB" id="A0ABD3E214"/>
<dbReference type="EMBL" id="JAVIJP010000008">
    <property type="protein sequence ID" value="KAL3648545.1"/>
    <property type="molecule type" value="Genomic_DNA"/>
</dbReference>
<gene>
    <name evidence="1" type="ORF">CASFOL_007969</name>
</gene>
<keyword evidence="2" id="KW-1185">Reference proteome</keyword>
<comment type="caution">
    <text evidence="1">The sequence shown here is derived from an EMBL/GenBank/DDBJ whole genome shotgun (WGS) entry which is preliminary data.</text>
</comment>
<organism evidence="1 2">
    <name type="scientific">Castilleja foliolosa</name>
    <dbReference type="NCBI Taxonomy" id="1961234"/>
    <lineage>
        <taxon>Eukaryota</taxon>
        <taxon>Viridiplantae</taxon>
        <taxon>Streptophyta</taxon>
        <taxon>Embryophyta</taxon>
        <taxon>Tracheophyta</taxon>
        <taxon>Spermatophyta</taxon>
        <taxon>Magnoliopsida</taxon>
        <taxon>eudicotyledons</taxon>
        <taxon>Gunneridae</taxon>
        <taxon>Pentapetalae</taxon>
        <taxon>asterids</taxon>
        <taxon>lamiids</taxon>
        <taxon>Lamiales</taxon>
        <taxon>Orobanchaceae</taxon>
        <taxon>Pedicularideae</taxon>
        <taxon>Castillejinae</taxon>
        <taxon>Castilleja</taxon>
    </lineage>
</organism>
<protein>
    <submittedName>
        <fullName evidence="1">Uncharacterized protein</fullName>
    </submittedName>
</protein>
<evidence type="ECO:0000313" key="1">
    <source>
        <dbReference type="EMBL" id="KAL3648545.1"/>
    </source>
</evidence>
<evidence type="ECO:0000313" key="2">
    <source>
        <dbReference type="Proteomes" id="UP001632038"/>
    </source>
</evidence>
<accession>A0ABD3E214</accession>
<dbReference type="Proteomes" id="UP001632038">
    <property type="component" value="Unassembled WGS sequence"/>
</dbReference>